<keyword evidence="7" id="KW-0175">Coiled coil</keyword>
<evidence type="ECO:0000256" key="5">
    <source>
        <dbReference type="PROSITE-ProRule" id="PRU00176"/>
    </source>
</evidence>
<evidence type="ECO:0000256" key="2">
    <source>
        <dbReference type="ARBA" id="ARBA00022771"/>
    </source>
</evidence>
<feature type="coiled-coil region" evidence="7">
    <location>
        <begin position="478"/>
        <end position="582"/>
    </location>
</feature>
<dbReference type="Gene3D" id="3.30.70.330">
    <property type="match status" value="1"/>
</dbReference>
<evidence type="ECO:0008006" key="13">
    <source>
        <dbReference type="Google" id="ProtNLM"/>
    </source>
</evidence>
<evidence type="ECO:0000313" key="12">
    <source>
        <dbReference type="Proteomes" id="UP000076078"/>
    </source>
</evidence>
<gene>
    <name evidence="11" type="ORF">DLAC_03947</name>
</gene>
<feature type="compositionally biased region" description="Acidic residues" evidence="8">
    <location>
        <begin position="806"/>
        <end position="817"/>
    </location>
</feature>
<evidence type="ECO:0000259" key="10">
    <source>
        <dbReference type="PROSITE" id="PS50103"/>
    </source>
</evidence>
<dbReference type="GO" id="GO:0008270">
    <property type="term" value="F:zinc ion binding"/>
    <property type="evidence" value="ECO:0007669"/>
    <property type="project" value="UniProtKB-KW"/>
</dbReference>
<feature type="region of interest" description="Disordered" evidence="8">
    <location>
        <begin position="80"/>
        <end position="208"/>
    </location>
</feature>
<organism evidence="11 12">
    <name type="scientific">Tieghemostelium lacteum</name>
    <name type="common">Slime mold</name>
    <name type="synonym">Dictyostelium lacteum</name>
    <dbReference type="NCBI Taxonomy" id="361077"/>
    <lineage>
        <taxon>Eukaryota</taxon>
        <taxon>Amoebozoa</taxon>
        <taxon>Evosea</taxon>
        <taxon>Eumycetozoa</taxon>
        <taxon>Dictyostelia</taxon>
        <taxon>Dictyosteliales</taxon>
        <taxon>Raperosteliaceae</taxon>
        <taxon>Tieghemostelium</taxon>
    </lineage>
</organism>
<accession>A0A151ZRK8</accession>
<feature type="domain" description="C3H1-type" evidence="10">
    <location>
        <begin position="203"/>
        <end position="231"/>
    </location>
</feature>
<evidence type="ECO:0000256" key="7">
    <source>
        <dbReference type="SAM" id="Coils"/>
    </source>
</evidence>
<dbReference type="SUPFAM" id="SSF54928">
    <property type="entry name" value="RNA-binding domain, RBD"/>
    <property type="match status" value="1"/>
</dbReference>
<evidence type="ECO:0000313" key="11">
    <source>
        <dbReference type="EMBL" id="KYQ96661.1"/>
    </source>
</evidence>
<reference evidence="11 12" key="1">
    <citation type="submission" date="2015-12" db="EMBL/GenBank/DDBJ databases">
        <title>Dictyostelia acquired genes for synthesis and detection of signals that induce cell-type specialization by lateral gene transfer from prokaryotes.</title>
        <authorList>
            <person name="Gloeckner G."/>
            <person name="Schaap P."/>
        </authorList>
    </citation>
    <scope>NUCLEOTIDE SEQUENCE [LARGE SCALE GENOMIC DNA]</scope>
    <source>
        <strain evidence="11 12">TK</strain>
    </source>
</reference>
<evidence type="ECO:0000256" key="6">
    <source>
        <dbReference type="PROSITE-ProRule" id="PRU00723"/>
    </source>
</evidence>
<dbReference type="OMA" id="ITYDSHA"/>
<keyword evidence="3 6" id="KW-0862">Zinc</keyword>
<dbReference type="STRING" id="361077.A0A151ZRK8"/>
<dbReference type="CDD" id="cd12257">
    <property type="entry name" value="RRM1_RBM26_like"/>
    <property type="match status" value="1"/>
</dbReference>
<dbReference type="GO" id="GO:0005634">
    <property type="term" value="C:nucleus"/>
    <property type="evidence" value="ECO:0007669"/>
    <property type="project" value="TreeGrafter"/>
</dbReference>
<dbReference type="OrthoDB" id="443401at2759"/>
<dbReference type="AlphaFoldDB" id="A0A151ZRK8"/>
<feature type="compositionally biased region" description="Low complexity" evidence="8">
    <location>
        <begin position="328"/>
        <end position="353"/>
    </location>
</feature>
<dbReference type="GO" id="GO:0003723">
    <property type="term" value="F:RNA binding"/>
    <property type="evidence" value="ECO:0007669"/>
    <property type="project" value="UniProtKB-UniRule"/>
</dbReference>
<dbReference type="InterPro" id="IPR045137">
    <property type="entry name" value="RBM26/27"/>
</dbReference>
<evidence type="ECO:0000256" key="8">
    <source>
        <dbReference type="SAM" id="MobiDB-lite"/>
    </source>
</evidence>
<evidence type="ECO:0000256" key="3">
    <source>
        <dbReference type="ARBA" id="ARBA00022833"/>
    </source>
</evidence>
<feature type="compositionally biased region" description="Low complexity" evidence="8">
    <location>
        <begin position="369"/>
        <end position="380"/>
    </location>
</feature>
<comment type="caution">
    <text evidence="11">The sequence shown here is derived from an EMBL/GenBank/DDBJ whole genome shotgun (WGS) entry which is preliminary data.</text>
</comment>
<feature type="region of interest" description="Disordered" evidence="8">
    <location>
        <begin position="788"/>
        <end position="825"/>
    </location>
</feature>
<dbReference type="InterPro" id="IPR035979">
    <property type="entry name" value="RBD_domain_sf"/>
</dbReference>
<dbReference type="PROSITE" id="PS50102">
    <property type="entry name" value="RRM"/>
    <property type="match status" value="1"/>
</dbReference>
<dbReference type="PANTHER" id="PTHR14398">
    <property type="entry name" value="RNA RECOGNITION RRM/RNP DOMAIN"/>
    <property type="match status" value="1"/>
</dbReference>
<evidence type="ECO:0000256" key="4">
    <source>
        <dbReference type="ARBA" id="ARBA00022884"/>
    </source>
</evidence>
<dbReference type="Pfam" id="PF00642">
    <property type="entry name" value="zf-CCCH"/>
    <property type="match status" value="1"/>
</dbReference>
<keyword evidence="12" id="KW-1185">Reference proteome</keyword>
<dbReference type="SUPFAM" id="SSF90229">
    <property type="entry name" value="CCCH zinc finger"/>
    <property type="match status" value="1"/>
</dbReference>
<keyword evidence="4 5" id="KW-0694">RNA-binding</keyword>
<dbReference type="Proteomes" id="UP000076078">
    <property type="component" value="Unassembled WGS sequence"/>
</dbReference>
<dbReference type="InterPro" id="IPR000571">
    <property type="entry name" value="Znf_CCCH"/>
</dbReference>
<name>A0A151ZRK8_TIELA</name>
<dbReference type="InterPro" id="IPR036855">
    <property type="entry name" value="Znf_CCCH_sf"/>
</dbReference>
<dbReference type="FunCoup" id="A0A151ZRK8">
    <property type="interactions" value="598"/>
</dbReference>
<dbReference type="PANTHER" id="PTHR14398:SF0">
    <property type="entry name" value="ZINC FINGER PROTEIN SWM"/>
    <property type="match status" value="1"/>
</dbReference>
<dbReference type="InterPro" id="IPR000504">
    <property type="entry name" value="RRM_dom"/>
</dbReference>
<feature type="region of interest" description="Disordered" evidence="8">
    <location>
        <begin position="328"/>
        <end position="395"/>
    </location>
</feature>
<feature type="domain" description="RRM" evidence="9">
    <location>
        <begin position="399"/>
        <end position="486"/>
    </location>
</feature>
<dbReference type="InParanoid" id="A0A151ZRK8"/>
<feature type="compositionally biased region" description="Basic and acidic residues" evidence="8">
    <location>
        <begin position="82"/>
        <end position="92"/>
    </location>
</feature>
<proteinExistence type="predicted"/>
<dbReference type="InterPro" id="IPR012677">
    <property type="entry name" value="Nucleotide-bd_a/b_plait_sf"/>
</dbReference>
<sequence>MNESIKGPDFSKFLFELLDPICDAEPQSLSEYVKELLLNGYQDKDELEQAFHKDLEEFLHENTKPFTTNLVKKLNNLGYFDNKSDQQQDKMDSSSSNSSSDDENNNNNHVRPSRERSRERDDQNSNNRKRNRSFDRDRSNSSSPVRSSSKDRYSRYNNKSNRGGISSSGRGGYDQRDKGSNSSSNNMNKYQRNGVGAPPPPGFRGRKRCKHYDESGHCPRGNSCTFLHTNEPMDMSIYPYHSTDPNKRFKNQYQPNMMLEEHGAPLIPYPPPPQPMNFNFDPSQMAPPNMLYNQQLPSTELTNPNNNNNSINMDGNIPTSFQDNNTFFNQNFNNNNHNNNNNNNGNHFYSNTNEINSLLGISQPPMPMNNNNNNNNNSNNKVHKDKTKTSTTCPSSDATKLVLTDLPIQLNQDDAIREHFQKFGNIVQIEKLSTTKSMIEFSTNQECVKAMKSPEAIMNNRFIKLFWIDSYDVQKKSKFEVNQEKQEKKQNLEKLEKEKKEQHLLKQRELLLLKKLEHQRKLQQQQQQEQKKLELQQITKSHEQSRKELLDLRDQLILKASHAKDDQEKEKIMDEINDLTKKLSDGLKSYTETVNSYLKSKGVVPTTTANTATTTTTAPTSSTTNATAVTTTAVANTIATPNSNNSNMDQLMAQYQSLVTEAKDLGIETSQLTGTKPQPAILSKVAAKPMTTSSKPFVAQKKSQNSSMIIDNRSTTVRIRDPPPEFKNESLVKGLFPDVSVIQPVPSENSIHIKFGKRASAERIFLVANKFKGKEVDLSWVENADQQISPTILPQKPPQHQKLDQMDQDDEEDDEDNEKEKNWKH</sequence>
<feature type="zinc finger region" description="C3H1-type" evidence="6">
    <location>
        <begin position="203"/>
        <end position="231"/>
    </location>
</feature>
<dbReference type="EMBL" id="LODT01000021">
    <property type="protein sequence ID" value="KYQ96661.1"/>
    <property type="molecule type" value="Genomic_DNA"/>
</dbReference>
<evidence type="ECO:0000259" key="9">
    <source>
        <dbReference type="PROSITE" id="PS50102"/>
    </source>
</evidence>
<protein>
    <recommendedName>
        <fullName evidence="13">C3H1-type domain-containing protein</fullName>
    </recommendedName>
</protein>
<dbReference type="PROSITE" id="PS50103">
    <property type="entry name" value="ZF_C3H1"/>
    <property type="match status" value="1"/>
</dbReference>
<feature type="compositionally biased region" description="Basic and acidic residues" evidence="8">
    <location>
        <begin position="112"/>
        <end position="123"/>
    </location>
</feature>
<keyword evidence="1 6" id="KW-0479">Metal-binding</keyword>
<keyword evidence="2 6" id="KW-0863">Zinc-finger</keyword>
<evidence type="ECO:0000256" key="1">
    <source>
        <dbReference type="ARBA" id="ARBA00022723"/>
    </source>
</evidence>